<dbReference type="Pfam" id="PF00702">
    <property type="entry name" value="Hydrolase"/>
    <property type="match status" value="1"/>
</dbReference>
<dbReference type="InterPro" id="IPR051014">
    <property type="entry name" value="Cation_Transport_ATPase_IB"/>
</dbReference>
<evidence type="ECO:0000256" key="7">
    <source>
        <dbReference type="ARBA" id="ARBA00022989"/>
    </source>
</evidence>
<dbReference type="SUPFAM" id="SSF81660">
    <property type="entry name" value="Metal cation-transporting ATPase, ATP-binding domain N"/>
    <property type="match status" value="1"/>
</dbReference>
<evidence type="ECO:0000256" key="6">
    <source>
        <dbReference type="ARBA" id="ARBA00022840"/>
    </source>
</evidence>
<dbReference type="NCBIfam" id="TIGR01512">
    <property type="entry name" value="ATPase-IB2_Cd"/>
    <property type="match status" value="1"/>
</dbReference>
<dbReference type="InterPro" id="IPR018303">
    <property type="entry name" value="ATPase_P-typ_P_site"/>
</dbReference>
<dbReference type="GO" id="GO:0005524">
    <property type="term" value="F:ATP binding"/>
    <property type="evidence" value="ECO:0007669"/>
    <property type="project" value="UniProtKB-KW"/>
</dbReference>
<dbReference type="EC" id="7.2.2.21" evidence="9"/>
<feature type="domain" description="HMA" evidence="12">
    <location>
        <begin position="5"/>
        <end position="74"/>
    </location>
</feature>
<dbReference type="SUPFAM" id="SSF81653">
    <property type="entry name" value="Calcium ATPase, transduction domain A"/>
    <property type="match status" value="1"/>
</dbReference>
<evidence type="ECO:0000256" key="8">
    <source>
        <dbReference type="ARBA" id="ARBA00023136"/>
    </source>
</evidence>
<dbReference type="Pfam" id="PF00403">
    <property type="entry name" value="HMA"/>
    <property type="match status" value="1"/>
</dbReference>
<evidence type="ECO:0000259" key="12">
    <source>
        <dbReference type="PROSITE" id="PS50846"/>
    </source>
</evidence>
<evidence type="ECO:0000256" key="5">
    <source>
        <dbReference type="ARBA" id="ARBA00022741"/>
    </source>
</evidence>
<dbReference type="STRING" id="656914.SAMN00017405_1109"/>
<evidence type="ECO:0000256" key="2">
    <source>
        <dbReference type="ARBA" id="ARBA00006024"/>
    </source>
</evidence>
<dbReference type="Gene3D" id="2.70.150.10">
    <property type="entry name" value="Calcium-transporting ATPase, cytoplasmic transduction domain A"/>
    <property type="match status" value="1"/>
</dbReference>
<dbReference type="GO" id="GO:0005886">
    <property type="term" value="C:plasma membrane"/>
    <property type="evidence" value="ECO:0007669"/>
    <property type="project" value="UniProtKB-SubCell"/>
</dbReference>
<dbReference type="InterPro" id="IPR001757">
    <property type="entry name" value="P_typ_ATPase"/>
</dbReference>
<feature type="transmembrane region" description="Helical" evidence="11">
    <location>
        <begin position="99"/>
        <end position="117"/>
    </location>
</feature>
<dbReference type="PROSITE" id="PS00154">
    <property type="entry name" value="ATPASE_E1_E2"/>
    <property type="match status" value="1"/>
</dbReference>
<dbReference type="AlphaFoldDB" id="A0A1W1UZ90"/>
<dbReference type="NCBIfam" id="TIGR01494">
    <property type="entry name" value="ATPase_P-type"/>
    <property type="match status" value="1"/>
</dbReference>
<dbReference type="SUPFAM" id="SSF55008">
    <property type="entry name" value="HMA, heavy metal-associated domain"/>
    <property type="match status" value="1"/>
</dbReference>
<keyword evidence="3" id="KW-0104">Cadmium</keyword>
<dbReference type="InterPro" id="IPR006121">
    <property type="entry name" value="HMA_dom"/>
</dbReference>
<feature type="transmembrane region" description="Helical" evidence="11">
    <location>
        <begin position="123"/>
        <end position="139"/>
    </location>
</feature>
<dbReference type="SUPFAM" id="SSF81665">
    <property type="entry name" value="Calcium ATPase, transmembrane domain M"/>
    <property type="match status" value="1"/>
</dbReference>
<keyword evidence="8 11" id="KW-0472">Membrane</keyword>
<evidence type="ECO:0000256" key="10">
    <source>
        <dbReference type="ARBA" id="ARBA00049338"/>
    </source>
</evidence>
<feature type="transmembrane region" description="Helical" evidence="11">
    <location>
        <begin position="323"/>
        <end position="343"/>
    </location>
</feature>
<keyword evidence="6" id="KW-0067">ATP-binding</keyword>
<keyword evidence="7 11" id="KW-1133">Transmembrane helix</keyword>
<dbReference type="Gene3D" id="3.40.50.1000">
    <property type="entry name" value="HAD superfamily/HAD-like"/>
    <property type="match status" value="1"/>
</dbReference>
<evidence type="ECO:0000256" key="4">
    <source>
        <dbReference type="ARBA" id="ARBA00022692"/>
    </source>
</evidence>
<evidence type="ECO:0000313" key="14">
    <source>
        <dbReference type="Proteomes" id="UP000192731"/>
    </source>
</evidence>
<dbReference type="PANTHER" id="PTHR48085">
    <property type="entry name" value="CADMIUM/ZINC-TRANSPORTING ATPASE HMA2-RELATED"/>
    <property type="match status" value="1"/>
</dbReference>
<evidence type="ECO:0000256" key="3">
    <source>
        <dbReference type="ARBA" id="ARBA00022539"/>
    </source>
</evidence>
<dbReference type="PROSITE" id="PS50846">
    <property type="entry name" value="HMA_2"/>
    <property type="match status" value="1"/>
</dbReference>
<dbReference type="GO" id="GO:0016887">
    <property type="term" value="F:ATP hydrolysis activity"/>
    <property type="evidence" value="ECO:0007669"/>
    <property type="project" value="InterPro"/>
</dbReference>
<dbReference type="InterPro" id="IPR008250">
    <property type="entry name" value="ATPase_P-typ_transduc_dom_A_sf"/>
</dbReference>
<accession>A0A1W1UZ90</accession>
<evidence type="ECO:0000256" key="1">
    <source>
        <dbReference type="ARBA" id="ARBA00004651"/>
    </source>
</evidence>
<dbReference type="InterPro" id="IPR023299">
    <property type="entry name" value="ATPase_P-typ_cyto_dom_N"/>
</dbReference>
<dbReference type="FunFam" id="2.70.150.10:FF:000002">
    <property type="entry name" value="Copper-transporting ATPase 1, putative"/>
    <property type="match status" value="1"/>
</dbReference>
<gene>
    <name evidence="13" type="ORF">SAMN00017405_1109</name>
</gene>
<sequence length="475" mass="52483">MSSNIKKEVILEGLNCAHCASKIEHEVTGLENVTFAHLDFISKKLTIDIKNDDHANHTMHGVTKIVHKLEPDVKIIDKDADKKEKLERLETSNEKKQELYRIGIGAFLFALALIFNFSPNIELALYLIAYVLVGIEVLIKSAKNIKRGQVFDENFLMTIATIGAFAIKEYPEAVAVMLFYQIGEFFQGLAVNRSRKSIADLMDIKPEFANFKTKHGVTKVSPEKVKIGDIIIVKPGEKVPLDGIVTKGTSMVETSALTGESVPKRISEGQEILSGFININGLLTISVTKEFKDSTVSKILDLVQNASSRKSQTENFITKFARYYTPTVVIIAALLAILPPLLLTGANFSDWLYRALVFLVISCPCALVVSIPLGFFGGIGTASKHGILIKGSNYLEALNNVEVIVFDKTGTLTKGVFKVTEVNPANDFTKDEILEYAALAESYSNHPIAESIQKAYQKEIKKIQLPIIVKFLVTD</sequence>
<keyword evidence="4 11" id="KW-0812">Transmembrane</keyword>
<dbReference type="Gene3D" id="3.30.70.100">
    <property type="match status" value="1"/>
</dbReference>
<dbReference type="GO" id="GO:0046872">
    <property type="term" value="F:metal ion binding"/>
    <property type="evidence" value="ECO:0007669"/>
    <property type="project" value="InterPro"/>
</dbReference>
<dbReference type="InterPro" id="IPR036163">
    <property type="entry name" value="HMA_dom_sf"/>
</dbReference>
<comment type="catalytic activity">
    <reaction evidence="10">
        <text>Cd(2+)(in) + ATP + H2O = Cd(2+)(out) + ADP + phosphate + H(+)</text>
        <dbReference type="Rhea" id="RHEA:12132"/>
        <dbReference type="ChEBI" id="CHEBI:15377"/>
        <dbReference type="ChEBI" id="CHEBI:15378"/>
        <dbReference type="ChEBI" id="CHEBI:30616"/>
        <dbReference type="ChEBI" id="CHEBI:43474"/>
        <dbReference type="ChEBI" id="CHEBI:48775"/>
        <dbReference type="ChEBI" id="CHEBI:456216"/>
        <dbReference type="EC" id="7.2.2.21"/>
    </reaction>
</comment>
<dbReference type="InterPro" id="IPR027256">
    <property type="entry name" value="P-typ_ATPase_IB"/>
</dbReference>
<dbReference type="PRINTS" id="PR00941">
    <property type="entry name" value="CDATPASE"/>
</dbReference>
<keyword evidence="5" id="KW-0547">Nucleotide-binding</keyword>
<name>A0A1W1UZ90_DESTI</name>
<dbReference type="Proteomes" id="UP000192731">
    <property type="component" value="Unassembled WGS sequence"/>
</dbReference>
<dbReference type="InterPro" id="IPR023214">
    <property type="entry name" value="HAD_sf"/>
</dbReference>
<organism evidence="13 14">
    <name type="scientific">Desulfonispora thiosulfatigenes DSM 11270</name>
    <dbReference type="NCBI Taxonomy" id="656914"/>
    <lineage>
        <taxon>Bacteria</taxon>
        <taxon>Bacillati</taxon>
        <taxon>Bacillota</taxon>
        <taxon>Clostridia</taxon>
        <taxon>Eubacteriales</taxon>
        <taxon>Peptococcaceae</taxon>
        <taxon>Desulfonispora</taxon>
    </lineage>
</organism>
<comment type="similarity">
    <text evidence="2">Belongs to the cation transport ATPase (P-type) (TC 3.A.3) family. Type IB subfamily.</text>
</comment>
<dbReference type="InterPro" id="IPR059000">
    <property type="entry name" value="ATPase_P-type_domA"/>
</dbReference>
<reference evidence="13 14" key="1">
    <citation type="submission" date="2017-04" db="EMBL/GenBank/DDBJ databases">
        <authorList>
            <person name="Afonso C.L."/>
            <person name="Miller P.J."/>
            <person name="Scott M.A."/>
            <person name="Spackman E."/>
            <person name="Goraichik I."/>
            <person name="Dimitrov K.M."/>
            <person name="Suarez D.L."/>
            <person name="Swayne D.E."/>
        </authorList>
    </citation>
    <scope>NUCLEOTIDE SEQUENCE [LARGE SCALE GENOMIC DNA]</scope>
    <source>
        <strain evidence="13 14">DSM 11270</strain>
    </source>
</reference>
<dbReference type="EMBL" id="FWWT01000013">
    <property type="protein sequence ID" value="SMB86061.1"/>
    <property type="molecule type" value="Genomic_DNA"/>
</dbReference>
<protein>
    <recommendedName>
        <fullName evidence="9">Cd(2+)-exporting ATPase</fullName>
        <ecNumber evidence="9">7.2.2.21</ecNumber>
    </recommendedName>
</protein>
<proteinExistence type="inferred from homology"/>
<dbReference type="PANTHER" id="PTHR48085:SF5">
    <property type="entry name" value="CADMIUM_ZINC-TRANSPORTING ATPASE HMA4-RELATED"/>
    <property type="match status" value="1"/>
</dbReference>
<dbReference type="Pfam" id="PF00122">
    <property type="entry name" value="E1-E2_ATPase"/>
    <property type="match status" value="1"/>
</dbReference>
<dbReference type="InterPro" id="IPR023298">
    <property type="entry name" value="ATPase_P-typ_TM_dom_sf"/>
</dbReference>
<evidence type="ECO:0000256" key="9">
    <source>
        <dbReference type="ARBA" id="ARBA00039103"/>
    </source>
</evidence>
<comment type="subcellular location">
    <subcellularLocation>
        <location evidence="1">Cell membrane</location>
        <topology evidence="1">Multi-pass membrane protein</topology>
    </subcellularLocation>
</comment>
<dbReference type="CDD" id="cd00371">
    <property type="entry name" value="HMA"/>
    <property type="match status" value="1"/>
</dbReference>
<dbReference type="GO" id="GO:0008551">
    <property type="term" value="F:P-type cadmium transporter activity"/>
    <property type="evidence" value="ECO:0007669"/>
    <property type="project" value="UniProtKB-EC"/>
</dbReference>
<keyword evidence="14" id="KW-1185">Reference proteome</keyword>
<feature type="transmembrane region" description="Helical" evidence="11">
    <location>
        <begin position="355"/>
        <end position="376"/>
    </location>
</feature>
<dbReference type="Gene3D" id="3.40.1110.10">
    <property type="entry name" value="Calcium-transporting ATPase, cytoplasmic domain N"/>
    <property type="match status" value="1"/>
</dbReference>
<evidence type="ECO:0000256" key="11">
    <source>
        <dbReference type="SAM" id="Phobius"/>
    </source>
</evidence>
<evidence type="ECO:0000313" key="13">
    <source>
        <dbReference type="EMBL" id="SMB86061.1"/>
    </source>
</evidence>